<evidence type="ECO:0000259" key="2">
    <source>
        <dbReference type="Pfam" id="PF09335"/>
    </source>
</evidence>
<feature type="transmembrane region" description="Helical" evidence="1">
    <location>
        <begin position="12"/>
        <end position="34"/>
    </location>
</feature>
<feature type="domain" description="VTT" evidence="2">
    <location>
        <begin position="25"/>
        <end position="143"/>
    </location>
</feature>
<reference evidence="3 4" key="1">
    <citation type="submission" date="2018-06" db="EMBL/GenBank/DDBJ databases">
        <title>Spirosoma sp. HMF3257 Genome sequencing and assembly.</title>
        <authorList>
            <person name="Kang H."/>
            <person name="Cha I."/>
            <person name="Kim H."/>
            <person name="Kang J."/>
            <person name="Joh K."/>
        </authorList>
    </citation>
    <scope>NUCLEOTIDE SEQUENCE [LARGE SCALE GENOMIC DNA]</scope>
    <source>
        <strain evidence="3 4">HMF3257</strain>
    </source>
</reference>
<protein>
    <submittedName>
        <fullName evidence="3">DedA family protein</fullName>
    </submittedName>
</protein>
<accession>A0A327NTG1</accession>
<dbReference type="GO" id="GO:0005886">
    <property type="term" value="C:plasma membrane"/>
    <property type="evidence" value="ECO:0007669"/>
    <property type="project" value="TreeGrafter"/>
</dbReference>
<dbReference type="InterPro" id="IPR051311">
    <property type="entry name" value="DedA_domain"/>
</dbReference>
<keyword evidence="1" id="KW-1133">Transmembrane helix</keyword>
<feature type="transmembrane region" description="Helical" evidence="1">
    <location>
        <begin position="162"/>
        <end position="180"/>
    </location>
</feature>
<sequence length="191" mass="21212">MSFQELILTYGYPMLFLGVLIESEAVLLIGVYLAQQGYFSLPIVIGVAALSSFLAAQFCFFVGHRYGATFLVKRPNWQLRFSRVQRLMNRFGIGLVLGFRVIYGLRGVIPAAIGLADYSRLVFIGLNAMGALLWAVAVGLAGSSFVHIAEHIFAKLSSHSTALILVLCGLSLCWGMYRFYRHLQREKSIIP</sequence>
<dbReference type="EMBL" id="QLII01000001">
    <property type="protein sequence ID" value="RAI78681.1"/>
    <property type="molecule type" value="Genomic_DNA"/>
</dbReference>
<evidence type="ECO:0000256" key="1">
    <source>
        <dbReference type="SAM" id="Phobius"/>
    </source>
</evidence>
<dbReference type="InterPro" id="IPR032816">
    <property type="entry name" value="VTT_dom"/>
</dbReference>
<keyword evidence="1" id="KW-0472">Membrane</keyword>
<feature type="transmembrane region" description="Helical" evidence="1">
    <location>
        <begin position="41"/>
        <end position="67"/>
    </location>
</feature>
<dbReference type="Pfam" id="PF09335">
    <property type="entry name" value="VTT_dom"/>
    <property type="match status" value="1"/>
</dbReference>
<proteinExistence type="predicted"/>
<evidence type="ECO:0000313" key="3">
    <source>
        <dbReference type="EMBL" id="RAI78681.1"/>
    </source>
</evidence>
<feature type="transmembrane region" description="Helical" evidence="1">
    <location>
        <begin position="121"/>
        <end position="142"/>
    </location>
</feature>
<name>A0A327NTG1_9BACT</name>
<gene>
    <name evidence="3" type="ORF">HMF3257_31205</name>
</gene>
<dbReference type="PANTHER" id="PTHR42709">
    <property type="entry name" value="ALKALINE PHOSPHATASE LIKE PROTEIN"/>
    <property type="match status" value="1"/>
</dbReference>
<keyword evidence="4" id="KW-1185">Reference proteome</keyword>
<feature type="transmembrane region" description="Helical" evidence="1">
    <location>
        <begin position="87"/>
        <end position="109"/>
    </location>
</feature>
<dbReference type="OrthoDB" id="948134at2"/>
<dbReference type="AlphaFoldDB" id="A0A327NTG1"/>
<comment type="caution">
    <text evidence="3">The sequence shown here is derived from an EMBL/GenBank/DDBJ whole genome shotgun (WGS) entry which is preliminary data.</text>
</comment>
<dbReference type="PANTHER" id="PTHR42709:SF2">
    <property type="entry name" value="INNER MEMBRANE PROTEIN YOHD"/>
    <property type="match status" value="1"/>
</dbReference>
<organism evidence="3 4">
    <name type="scientific">Spirosoma telluris</name>
    <dbReference type="NCBI Taxonomy" id="2183553"/>
    <lineage>
        <taxon>Bacteria</taxon>
        <taxon>Pseudomonadati</taxon>
        <taxon>Bacteroidota</taxon>
        <taxon>Cytophagia</taxon>
        <taxon>Cytophagales</taxon>
        <taxon>Cytophagaceae</taxon>
        <taxon>Spirosoma</taxon>
    </lineage>
</organism>
<keyword evidence="1" id="KW-0812">Transmembrane</keyword>
<dbReference type="Proteomes" id="UP000249016">
    <property type="component" value="Unassembled WGS sequence"/>
</dbReference>
<evidence type="ECO:0000313" key="4">
    <source>
        <dbReference type="Proteomes" id="UP000249016"/>
    </source>
</evidence>